<name>A0ABQ0D9A8_9EUKA</name>
<comment type="caution">
    <text evidence="3">The sequence shown here is derived from an EMBL/GenBank/DDBJ whole genome shotgun (WGS) entry which is preliminary data.</text>
</comment>
<evidence type="ECO:0000259" key="2">
    <source>
        <dbReference type="PROSITE" id="PS50089"/>
    </source>
</evidence>
<evidence type="ECO:0000313" key="4">
    <source>
        <dbReference type="Proteomes" id="UP001628156"/>
    </source>
</evidence>
<dbReference type="EMBL" id="BAAFRS010000036">
    <property type="protein sequence ID" value="GAB1219442.1"/>
    <property type="molecule type" value="Genomic_DNA"/>
</dbReference>
<feature type="domain" description="RING-type" evidence="2">
    <location>
        <begin position="75"/>
        <end position="111"/>
    </location>
</feature>
<gene>
    <name evidence="3" type="ORF">ENUP19_0036G0013</name>
</gene>
<proteinExistence type="predicted"/>
<dbReference type="SUPFAM" id="SSF57850">
    <property type="entry name" value="RING/U-box"/>
    <property type="match status" value="1"/>
</dbReference>
<keyword evidence="1" id="KW-0863">Zinc-finger</keyword>
<dbReference type="InterPro" id="IPR001841">
    <property type="entry name" value="Znf_RING"/>
</dbReference>
<keyword evidence="1" id="KW-0479">Metal-binding</keyword>
<keyword evidence="1" id="KW-0862">Zinc</keyword>
<protein>
    <recommendedName>
        <fullName evidence="2">RING-type domain-containing protein</fullName>
    </recommendedName>
</protein>
<accession>A0ABQ0D9A8</accession>
<dbReference type="InterPro" id="IPR013083">
    <property type="entry name" value="Znf_RING/FYVE/PHD"/>
</dbReference>
<dbReference type="Proteomes" id="UP001628156">
    <property type="component" value="Unassembled WGS sequence"/>
</dbReference>
<organism evidence="3 4">
    <name type="scientific">Entamoeba nuttalli</name>
    <dbReference type="NCBI Taxonomy" id="412467"/>
    <lineage>
        <taxon>Eukaryota</taxon>
        <taxon>Amoebozoa</taxon>
        <taxon>Evosea</taxon>
        <taxon>Archamoebae</taxon>
        <taxon>Mastigamoebida</taxon>
        <taxon>Entamoebidae</taxon>
        <taxon>Entamoeba</taxon>
    </lineage>
</organism>
<evidence type="ECO:0000256" key="1">
    <source>
        <dbReference type="PROSITE-ProRule" id="PRU00175"/>
    </source>
</evidence>
<dbReference type="Gene3D" id="3.30.40.10">
    <property type="entry name" value="Zinc/RING finger domain, C3HC4 (zinc finger)"/>
    <property type="match status" value="1"/>
</dbReference>
<reference evidence="3 4" key="1">
    <citation type="journal article" date="2019" name="PLoS Negl. Trop. Dis.">
        <title>Whole genome sequencing of Entamoeba nuttalli reveals mammalian host-related molecular signatures and a novel octapeptide-repeat surface protein.</title>
        <authorList>
            <person name="Tanaka M."/>
            <person name="Makiuchi T."/>
            <person name="Komiyama T."/>
            <person name="Shiina T."/>
            <person name="Osaki K."/>
            <person name="Tachibana H."/>
        </authorList>
    </citation>
    <scope>NUCLEOTIDE SEQUENCE [LARGE SCALE GENOMIC DNA]</scope>
    <source>
        <strain evidence="3 4">P19-061405</strain>
    </source>
</reference>
<evidence type="ECO:0000313" key="3">
    <source>
        <dbReference type="EMBL" id="GAB1219442.1"/>
    </source>
</evidence>
<sequence>MNYLLIEKSLIQPISMKNKSTNFFIFKKINNQLIPTILPKTTPTPIITNQLNPCCVKKITQQKTQSVNVQNKRACSICRLQTSTLYSLECGHIMCSACFKIWKEEMGCNYCAECGVEIQKLFKI</sequence>
<dbReference type="PROSITE" id="PS50089">
    <property type="entry name" value="ZF_RING_2"/>
    <property type="match status" value="1"/>
</dbReference>
<keyword evidence="4" id="KW-1185">Reference proteome</keyword>